<dbReference type="Gene3D" id="3.40.50.300">
    <property type="entry name" value="P-loop containing nucleotide triphosphate hydrolases"/>
    <property type="match status" value="1"/>
</dbReference>
<dbReference type="GeneID" id="27691729"/>
<evidence type="ECO:0000256" key="4">
    <source>
        <dbReference type="SAM" id="MobiDB-lite"/>
    </source>
</evidence>
<dbReference type="EMBL" id="KQ257472">
    <property type="protein sequence ID" value="KNC95970.1"/>
    <property type="molecule type" value="Genomic_DNA"/>
</dbReference>
<dbReference type="AlphaFoldDB" id="A0A0L0H3C9"/>
<feature type="compositionally biased region" description="Basic and acidic residues" evidence="4">
    <location>
        <begin position="143"/>
        <end position="159"/>
    </location>
</feature>
<feature type="region of interest" description="Disordered" evidence="4">
    <location>
        <begin position="64"/>
        <end position="103"/>
    </location>
</feature>
<accession>A0A0L0H3C9</accession>
<feature type="compositionally biased region" description="Basic and acidic residues" evidence="4">
    <location>
        <begin position="77"/>
        <end position="86"/>
    </location>
</feature>
<reference evidence="7 8" key="1">
    <citation type="submission" date="2009-08" db="EMBL/GenBank/DDBJ databases">
        <title>The Genome Sequence of Spizellomyces punctatus strain DAOM BR117.</title>
        <authorList>
            <consortium name="The Broad Institute Genome Sequencing Platform"/>
            <person name="Russ C."/>
            <person name="Cuomo C."/>
            <person name="Shea T."/>
            <person name="Young S.K."/>
            <person name="Zeng Q."/>
            <person name="Koehrsen M."/>
            <person name="Haas B."/>
            <person name="Borodovsky M."/>
            <person name="Guigo R."/>
            <person name="Alvarado L."/>
            <person name="Berlin A."/>
            <person name="Bochicchio J."/>
            <person name="Borenstein D."/>
            <person name="Chapman S."/>
            <person name="Chen Z."/>
            <person name="Engels R."/>
            <person name="Freedman E."/>
            <person name="Gellesch M."/>
            <person name="Goldberg J."/>
            <person name="Griggs A."/>
            <person name="Gujja S."/>
            <person name="Heiman D."/>
            <person name="Hepburn T."/>
            <person name="Howarth C."/>
            <person name="Jen D."/>
            <person name="Larson L."/>
            <person name="Lewis B."/>
            <person name="Mehta T."/>
            <person name="Park D."/>
            <person name="Pearson M."/>
            <person name="Roberts A."/>
            <person name="Saif S."/>
            <person name="Shenoy N."/>
            <person name="Sisk P."/>
            <person name="Stolte C."/>
            <person name="Sykes S."/>
            <person name="Thomson T."/>
            <person name="Walk T."/>
            <person name="White J."/>
            <person name="Yandava C."/>
            <person name="Burger G."/>
            <person name="Gray M.W."/>
            <person name="Holland P.W.H."/>
            <person name="King N."/>
            <person name="Lang F.B.F."/>
            <person name="Roger A.J."/>
            <person name="Ruiz-Trillo I."/>
            <person name="Lander E."/>
            <person name="Nusbaum C."/>
        </authorList>
    </citation>
    <scope>NUCLEOTIDE SEQUENCE [LARGE SCALE GENOMIC DNA]</scope>
    <source>
        <strain evidence="7 8">DAOM BR117</strain>
    </source>
</reference>
<dbReference type="InterPro" id="IPR036028">
    <property type="entry name" value="SH3-like_dom_sf"/>
</dbReference>
<dbReference type="OMA" id="NRIANPM"/>
<dbReference type="eggNOG" id="KOG2655">
    <property type="taxonomic scope" value="Eukaryota"/>
</dbReference>
<dbReference type="PROSITE" id="PS50002">
    <property type="entry name" value="SH3"/>
    <property type="match status" value="1"/>
</dbReference>
<evidence type="ECO:0000256" key="3">
    <source>
        <dbReference type="RuleBase" id="RU004560"/>
    </source>
</evidence>
<evidence type="ECO:0000259" key="5">
    <source>
        <dbReference type="PROSITE" id="PS50002"/>
    </source>
</evidence>
<evidence type="ECO:0000259" key="6">
    <source>
        <dbReference type="PROSITE" id="PS51719"/>
    </source>
</evidence>
<evidence type="ECO:0000256" key="1">
    <source>
        <dbReference type="ARBA" id="ARBA00022443"/>
    </source>
</evidence>
<evidence type="ECO:0000313" key="8">
    <source>
        <dbReference type="Proteomes" id="UP000053201"/>
    </source>
</evidence>
<dbReference type="Proteomes" id="UP000053201">
    <property type="component" value="Unassembled WGS sequence"/>
</dbReference>
<keyword evidence="3" id="KW-0342">GTP-binding</keyword>
<dbReference type="OrthoDB" id="5340910at2759"/>
<dbReference type="SUPFAM" id="SSF52540">
    <property type="entry name" value="P-loop containing nucleoside triphosphate hydrolases"/>
    <property type="match status" value="1"/>
</dbReference>
<dbReference type="InterPro" id="IPR027417">
    <property type="entry name" value="P-loop_NTPase"/>
</dbReference>
<name>A0A0L0H3C9_SPIPD</name>
<organism evidence="7 8">
    <name type="scientific">Spizellomyces punctatus (strain DAOM BR117)</name>
    <dbReference type="NCBI Taxonomy" id="645134"/>
    <lineage>
        <taxon>Eukaryota</taxon>
        <taxon>Fungi</taxon>
        <taxon>Fungi incertae sedis</taxon>
        <taxon>Chytridiomycota</taxon>
        <taxon>Chytridiomycota incertae sedis</taxon>
        <taxon>Chytridiomycetes</taxon>
        <taxon>Spizellomycetales</taxon>
        <taxon>Spizellomycetaceae</taxon>
        <taxon>Spizellomyces</taxon>
    </lineage>
</organism>
<dbReference type="Gene3D" id="2.30.30.40">
    <property type="entry name" value="SH3 Domains"/>
    <property type="match status" value="1"/>
</dbReference>
<dbReference type="GO" id="GO:0005525">
    <property type="term" value="F:GTP binding"/>
    <property type="evidence" value="ECO:0007669"/>
    <property type="project" value="UniProtKB-KW"/>
</dbReference>
<dbReference type="Pfam" id="PF14604">
    <property type="entry name" value="SH3_9"/>
    <property type="match status" value="1"/>
</dbReference>
<dbReference type="Pfam" id="PF00735">
    <property type="entry name" value="Septin"/>
    <property type="match status" value="1"/>
</dbReference>
<keyword evidence="1 2" id="KW-0728">SH3 domain</keyword>
<comment type="similarity">
    <text evidence="3">Belongs to the TRAFAC class TrmE-Era-EngA-EngB-Septin-like GTPase superfamily. Septin GTPase family.</text>
</comment>
<dbReference type="SUPFAM" id="SSF50044">
    <property type="entry name" value="SH3-domain"/>
    <property type="match status" value="1"/>
</dbReference>
<dbReference type="PROSITE" id="PS51719">
    <property type="entry name" value="G_SEPTIN"/>
    <property type="match status" value="1"/>
</dbReference>
<dbReference type="SMART" id="SM00326">
    <property type="entry name" value="SH3"/>
    <property type="match status" value="1"/>
</dbReference>
<dbReference type="InterPro" id="IPR001452">
    <property type="entry name" value="SH3_domain"/>
</dbReference>
<protein>
    <recommendedName>
        <fullName evidence="9">SH3 domain-containing protein</fullName>
    </recommendedName>
</protein>
<dbReference type="PANTHER" id="PTHR18884">
    <property type="entry name" value="SEPTIN"/>
    <property type="match status" value="1"/>
</dbReference>
<feature type="domain" description="SH3" evidence="5">
    <location>
        <begin position="7"/>
        <end position="68"/>
    </location>
</feature>
<dbReference type="RefSeq" id="XP_016604010.1">
    <property type="nucleotide sequence ID" value="XM_016756722.1"/>
</dbReference>
<proteinExistence type="inferred from homology"/>
<gene>
    <name evidence="7" type="ORF">SPPG_08575</name>
</gene>
<keyword evidence="8" id="KW-1185">Reference proteome</keyword>
<feature type="region of interest" description="Disordered" evidence="4">
    <location>
        <begin position="130"/>
        <end position="166"/>
    </location>
</feature>
<feature type="domain" description="Septin-type G" evidence="6">
    <location>
        <begin position="170"/>
        <end position="443"/>
    </location>
</feature>
<sequence>MAEPVVVVGQRYKVTTSYQPAHGDEIVLAPGHIISVLHSYDDGWVLGKNEVTLETGLLPGNFLAPLDAPEPSSTSQPEKKVADKRKSSMQAPLPVEQEPAEVKPANGAEAYAPHEVAAIKVPDFPSGLAAGPLRAPSIGSKPSRAEQEDARRKLRDTTTRRGSRSKVPSNIGVLKIAVVGDSGIGKSSLIKLFLGSTEVVDSTSPKPIESYTALPILQTLASTIPDSHLLAGEEKLNLTFLEPPGFGSYTDAMRIIRPTADYNILQFQRTDRVFVRDKPVPSGTIVKFLNAGTGAHTHVDICLYAVLHRLKAVDLEFLRQLAPSVSIVPIIVKSDSLSSAEVFALKASILEELWRAGIEVYGFGLSHAELLQIAQAGVSGAVPYAISASKVAPAAGATDNDDAFHGVVNEFDSLKDNILYNYIGELRQRTSEKFMNWRSTNLP</sequence>
<evidence type="ECO:0008006" key="9">
    <source>
        <dbReference type="Google" id="ProtNLM"/>
    </source>
</evidence>
<dbReference type="InterPro" id="IPR030379">
    <property type="entry name" value="G_SEPTIN_dom"/>
</dbReference>
<evidence type="ECO:0000256" key="2">
    <source>
        <dbReference type="PROSITE-ProRule" id="PRU00192"/>
    </source>
</evidence>
<dbReference type="InParanoid" id="A0A0L0H3C9"/>
<keyword evidence="3" id="KW-0547">Nucleotide-binding</keyword>
<dbReference type="VEuPathDB" id="FungiDB:SPPG_08575"/>
<dbReference type="STRING" id="645134.A0A0L0H3C9"/>
<evidence type="ECO:0000313" key="7">
    <source>
        <dbReference type="EMBL" id="KNC95970.1"/>
    </source>
</evidence>